<proteinExistence type="predicted"/>
<organism evidence="2">
    <name type="scientific">uncultured Caudovirales phage</name>
    <dbReference type="NCBI Taxonomy" id="2100421"/>
    <lineage>
        <taxon>Viruses</taxon>
        <taxon>Duplodnaviria</taxon>
        <taxon>Heunggongvirae</taxon>
        <taxon>Uroviricota</taxon>
        <taxon>Caudoviricetes</taxon>
        <taxon>Peduoviridae</taxon>
        <taxon>Maltschvirus</taxon>
        <taxon>Maltschvirus maltsch</taxon>
    </lineage>
</organism>
<accession>A0A6J5NI73</accession>
<dbReference type="EMBL" id="LR796647">
    <property type="protein sequence ID" value="CAB4156905.1"/>
    <property type="molecule type" value="Genomic_DNA"/>
</dbReference>
<gene>
    <name evidence="1" type="ORF">UFOVP355_30</name>
    <name evidence="2" type="ORF">UFOVP677_30</name>
</gene>
<protein>
    <submittedName>
        <fullName evidence="2">Uncharacterized protein</fullName>
    </submittedName>
</protein>
<sequence length="48" mass="5327">MSSETKPCIAGHKHTDAATQYAEGYPWVCLSCGAEFKDYQSLVESEKE</sequence>
<evidence type="ECO:0000313" key="1">
    <source>
        <dbReference type="EMBL" id="CAB4139875.1"/>
    </source>
</evidence>
<reference evidence="2" key="1">
    <citation type="submission" date="2020-04" db="EMBL/GenBank/DDBJ databases">
        <authorList>
            <person name="Chiriac C."/>
            <person name="Salcher M."/>
            <person name="Ghai R."/>
            <person name="Kavagutti S V."/>
        </authorList>
    </citation>
    <scope>NUCLEOTIDE SEQUENCE</scope>
</reference>
<name>A0A6J5NI73_9CAUD</name>
<dbReference type="EMBL" id="LR796366">
    <property type="protein sequence ID" value="CAB4139875.1"/>
    <property type="molecule type" value="Genomic_DNA"/>
</dbReference>
<evidence type="ECO:0000313" key="2">
    <source>
        <dbReference type="EMBL" id="CAB4156905.1"/>
    </source>
</evidence>